<name>E6QJH4_9ZZZZ</name>
<gene>
    <name evidence="1" type="ORF">CARN6_0723</name>
</gene>
<dbReference type="EMBL" id="CABQ01000088">
    <property type="protein sequence ID" value="CBI07390.1"/>
    <property type="molecule type" value="Genomic_DNA"/>
</dbReference>
<dbReference type="AlphaFoldDB" id="E6QJH4"/>
<protein>
    <submittedName>
        <fullName evidence="1">Uncharacterized protein</fullName>
    </submittedName>
</protein>
<comment type="caution">
    <text evidence="1">The sequence shown here is derived from an EMBL/GenBank/DDBJ whole genome shotgun (WGS) entry which is preliminary data.</text>
</comment>
<sequence>MGQQDVADVDQIIEILIENGSHLQRRALRGQCGVQFDFLCNDSMQMLGLLNVQHRQQARQKHKGYAHLPEGAALISG</sequence>
<accession>E6QJH4</accession>
<proteinExistence type="predicted"/>
<evidence type="ECO:0000313" key="1">
    <source>
        <dbReference type="EMBL" id="CBI07390.1"/>
    </source>
</evidence>
<reference evidence="1" key="1">
    <citation type="submission" date="2009-10" db="EMBL/GenBank/DDBJ databases">
        <title>Diversity of trophic interactions inside an arsenic-rich microbial ecosystem.</title>
        <authorList>
            <person name="Bertin P.N."/>
            <person name="Heinrich-Salmeron A."/>
            <person name="Pelletier E."/>
            <person name="Goulhen-Chollet F."/>
            <person name="Arsene-Ploetze F."/>
            <person name="Gallien S."/>
            <person name="Calteau A."/>
            <person name="Vallenet D."/>
            <person name="Casiot C."/>
            <person name="Chane-Woon-Ming B."/>
            <person name="Giloteaux L."/>
            <person name="Barakat M."/>
            <person name="Bonnefoy V."/>
            <person name="Bruneel O."/>
            <person name="Chandler M."/>
            <person name="Cleiss J."/>
            <person name="Duran R."/>
            <person name="Elbaz-Poulichet F."/>
            <person name="Fonknechten N."/>
            <person name="Lauga B."/>
            <person name="Mornico D."/>
            <person name="Ortet P."/>
            <person name="Schaeffer C."/>
            <person name="Siguier P."/>
            <person name="Alexander Thil Smith A."/>
            <person name="Van Dorsselaer A."/>
            <person name="Weissenbach J."/>
            <person name="Medigue C."/>
            <person name="Le Paslier D."/>
        </authorList>
    </citation>
    <scope>NUCLEOTIDE SEQUENCE</scope>
</reference>
<organism evidence="1">
    <name type="scientific">mine drainage metagenome</name>
    <dbReference type="NCBI Taxonomy" id="410659"/>
    <lineage>
        <taxon>unclassified sequences</taxon>
        <taxon>metagenomes</taxon>
        <taxon>ecological metagenomes</taxon>
    </lineage>
</organism>